<accession>A0ACB9S152</accession>
<organism evidence="1 2">
    <name type="scientific">Melastoma candidum</name>
    <dbReference type="NCBI Taxonomy" id="119954"/>
    <lineage>
        <taxon>Eukaryota</taxon>
        <taxon>Viridiplantae</taxon>
        <taxon>Streptophyta</taxon>
        <taxon>Embryophyta</taxon>
        <taxon>Tracheophyta</taxon>
        <taxon>Spermatophyta</taxon>
        <taxon>Magnoliopsida</taxon>
        <taxon>eudicotyledons</taxon>
        <taxon>Gunneridae</taxon>
        <taxon>Pentapetalae</taxon>
        <taxon>rosids</taxon>
        <taxon>malvids</taxon>
        <taxon>Myrtales</taxon>
        <taxon>Melastomataceae</taxon>
        <taxon>Melastomatoideae</taxon>
        <taxon>Melastomateae</taxon>
        <taxon>Melastoma</taxon>
    </lineage>
</organism>
<dbReference type="Proteomes" id="UP001057402">
    <property type="component" value="Chromosome 2"/>
</dbReference>
<evidence type="ECO:0000313" key="1">
    <source>
        <dbReference type="EMBL" id="KAI4384895.1"/>
    </source>
</evidence>
<comment type="caution">
    <text evidence="1">The sequence shown here is derived from an EMBL/GenBank/DDBJ whole genome shotgun (WGS) entry which is preliminary data.</text>
</comment>
<sequence length="457" mass="49115">MDMVDHVEEEGLVVGLLRRQQGGTGTPRKRPDEDGVVEVDGAGAGKDLQVQVSGGNPSTKDVVLDVELEEDDDDGALEETYSRNISGVRGYSGNERRQVEAQGAGETEYDVENVLEKQNTHNLFCPNCKSCITRRVILRRIRDEVIEERKAFRCLSCLSFLFPIGNCWGDPEPSLTPGGNKLGDDPATTNADVSTKPTTDSPEDVENPAMDSDKKVAPIDEGSSAPGISDPSAKTQPDDVTAVMPSGQARELDIIKSIVYGGLIESITSLGIVSSAAGGAASTLNILALALANLFGGLIVIAQNLRELKNQQPSTTATGETQDQYTELLGNRRHILLHATIVILSFIVFGAVAPVTYAFSFRKSDSRDYKLAAMAGASLFCILLLAMGKAYVRRSSKTYFKTILYYLSMGVAASGSSFLLGELFDYLLQKLGWFSSTASVSGPWLVSVPTQYGTASY</sequence>
<proteinExistence type="predicted"/>
<evidence type="ECO:0000313" key="2">
    <source>
        <dbReference type="Proteomes" id="UP001057402"/>
    </source>
</evidence>
<reference evidence="2" key="1">
    <citation type="journal article" date="2023" name="Front. Plant Sci.">
        <title>Chromosomal-level genome assembly of Melastoma candidum provides insights into trichome evolution.</title>
        <authorList>
            <person name="Zhong Y."/>
            <person name="Wu W."/>
            <person name="Sun C."/>
            <person name="Zou P."/>
            <person name="Liu Y."/>
            <person name="Dai S."/>
            <person name="Zhou R."/>
        </authorList>
    </citation>
    <scope>NUCLEOTIDE SEQUENCE [LARGE SCALE GENOMIC DNA]</scope>
</reference>
<name>A0ACB9S152_9MYRT</name>
<dbReference type="EMBL" id="CM042881">
    <property type="protein sequence ID" value="KAI4384895.1"/>
    <property type="molecule type" value="Genomic_DNA"/>
</dbReference>
<gene>
    <name evidence="1" type="ORF">MLD38_002981</name>
</gene>
<protein>
    <submittedName>
        <fullName evidence="1">Uncharacterized protein</fullName>
    </submittedName>
</protein>
<keyword evidence="2" id="KW-1185">Reference proteome</keyword>